<dbReference type="RefSeq" id="WP_169278778.1">
    <property type="nucleotide sequence ID" value="NZ_CP051680.1"/>
</dbReference>
<evidence type="ECO:0000256" key="1">
    <source>
        <dbReference type="ARBA" id="ARBA00022801"/>
    </source>
</evidence>
<dbReference type="PANTHER" id="PTHR30404:SF0">
    <property type="entry name" value="N-ACETYLMURAMOYL-L-ALANINE AMIDASE AMIC"/>
    <property type="match status" value="1"/>
</dbReference>
<dbReference type="Gene3D" id="2.60.40.3500">
    <property type="match status" value="1"/>
</dbReference>
<sequence length="495" mass="54242">MKKWLVLLFVVTGMLFLSAGIVSAAKAETLTPKLILDGKALQPQVPPIVVGQTVMIPVRIATSNLGYKVDYDNKKKQVTVSNGSKQLVMTLDQKTAYLDNKPQEMVKPPLLVSQNILIPLRFLGDSLGVQVFWDNQIKSAFLYSSNGGESGNNGENKPTDPPGGGLIGIVDPEEETPGGGSETVPPTTPEIPPVEQKISGNLYEVRYETDAVVLKYDGFTVPNAFKLDNPKRIVIDIPNTQYIAGFLPTVDFALAKEGKLPVTGHEALQSIRYSMFGETVKSPRFVLDLNQNWDYELVNDPTAGELRILLKKPQPDKSLYTVVLDAGHGGTDPGAISISKRPEKDFNLSVVLKVRDLLAGDERIKLVLTRSDDSFPTLDSRSALANSLKADLFISVHANSYTAATNGTETYYTREESKAFANLMHSLYAPVTGLKDNGVRYKSLSVTRKTTMPAILLEVGYLSSKIDEPQLWTNELQDRVAQAISTGIKQQLNLF</sequence>
<organism evidence="5 6">
    <name type="scientific">Cohnella herbarum</name>
    <dbReference type="NCBI Taxonomy" id="2728023"/>
    <lineage>
        <taxon>Bacteria</taxon>
        <taxon>Bacillati</taxon>
        <taxon>Bacillota</taxon>
        <taxon>Bacilli</taxon>
        <taxon>Bacillales</taxon>
        <taxon>Paenibacillaceae</taxon>
        <taxon>Cohnella</taxon>
    </lineage>
</organism>
<dbReference type="SUPFAM" id="SSF55383">
    <property type="entry name" value="Copper amine oxidase, domain N"/>
    <property type="match status" value="1"/>
</dbReference>
<feature type="signal peptide" evidence="3">
    <location>
        <begin position="1"/>
        <end position="24"/>
    </location>
</feature>
<dbReference type="Pfam" id="PF07833">
    <property type="entry name" value="Cu_amine_oxidN1"/>
    <property type="match status" value="1"/>
</dbReference>
<name>A0A7Z2VG61_9BACL</name>
<dbReference type="Pfam" id="PF11741">
    <property type="entry name" value="AMIN"/>
    <property type="match status" value="1"/>
</dbReference>
<dbReference type="AlphaFoldDB" id="A0A7Z2VG61"/>
<evidence type="ECO:0000259" key="4">
    <source>
        <dbReference type="SMART" id="SM00646"/>
    </source>
</evidence>
<evidence type="ECO:0000313" key="5">
    <source>
        <dbReference type="EMBL" id="QJD82479.1"/>
    </source>
</evidence>
<dbReference type="Gene3D" id="3.30.457.10">
    <property type="entry name" value="Copper amine oxidase-like, N-terminal domain"/>
    <property type="match status" value="1"/>
</dbReference>
<protein>
    <submittedName>
        <fullName evidence="5">AMIN domain-containing protein</fullName>
    </submittedName>
</protein>
<keyword evidence="6" id="KW-1185">Reference proteome</keyword>
<dbReference type="CDD" id="cd02696">
    <property type="entry name" value="MurNAc-LAA"/>
    <property type="match status" value="1"/>
</dbReference>
<dbReference type="GO" id="GO:0009253">
    <property type="term" value="P:peptidoglycan catabolic process"/>
    <property type="evidence" value="ECO:0007669"/>
    <property type="project" value="InterPro"/>
</dbReference>
<feature type="compositionally biased region" description="Low complexity" evidence="2">
    <location>
        <begin position="147"/>
        <end position="156"/>
    </location>
</feature>
<evidence type="ECO:0000256" key="3">
    <source>
        <dbReference type="SAM" id="SignalP"/>
    </source>
</evidence>
<proteinExistence type="predicted"/>
<dbReference type="EMBL" id="CP051680">
    <property type="protein sequence ID" value="QJD82479.1"/>
    <property type="molecule type" value="Genomic_DNA"/>
</dbReference>
<evidence type="ECO:0000313" key="6">
    <source>
        <dbReference type="Proteomes" id="UP000502248"/>
    </source>
</evidence>
<dbReference type="GO" id="GO:0030288">
    <property type="term" value="C:outer membrane-bounded periplasmic space"/>
    <property type="evidence" value="ECO:0007669"/>
    <property type="project" value="TreeGrafter"/>
</dbReference>
<evidence type="ECO:0000256" key="2">
    <source>
        <dbReference type="SAM" id="MobiDB-lite"/>
    </source>
</evidence>
<accession>A0A7Z2VG61</accession>
<keyword evidence="3" id="KW-0732">Signal</keyword>
<dbReference type="GO" id="GO:0008745">
    <property type="term" value="F:N-acetylmuramoyl-L-alanine amidase activity"/>
    <property type="evidence" value="ECO:0007669"/>
    <property type="project" value="InterPro"/>
</dbReference>
<reference evidence="5 6" key="1">
    <citation type="submission" date="2020-04" db="EMBL/GenBank/DDBJ databases">
        <title>Genome sequencing of novel species.</title>
        <authorList>
            <person name="Heo J."/>
            <person name="Kim S.-J."/>
            <person name="Kim J.-S."/>
            <person name="Hong S.-B."/>
            <person name="Kwon S.-W."/>
        </authorList>
    </citation>
    <scope>NUCLEOTIDE SEQUENCE [LARGE SCALE GENOMIC DNA]</scope>
    <source>
        <strain evidence="5 6">MFER-1</strain>
    </source>
</reference>
<dbReference type="InterPro" id="IPR050695">
    <property type="entry name" value="N-acetylmuramoyl_amidase_3"/>
</dbReference>
<dbReference type="InterPro" id="IPR021731">
    <property type="entry name" value="AMIN_dom"/>
</dbReference>
<dbReference type="Gene3D" id="3.40.630.40">
    <property type="entry name" value="Zn-dependent exopeptidases"/>
    <property type="match status" value="1"/>
</dbReference>
<gene>
    <name evidence="5" type="ORF">HH215_04275</name>
</gene>
<dbReference type="InterPro" id="IPR036582">
    <property type="entry name" value="Mao_N_sf"/>
</dbReference>
<dbReference type="PANTHER" id="PTHR30404">
    <property type="entry name" value="N-ACETYLMURAMOYL-L-ALANINE AMIDASE"/>
    <property type="match status" value="1"/>
</dbReference>
<dbReference type="InterPro" id="IPR012854">
    <property type="entry name" value="Cu_amine_oxidase-like_N"/>
</dbReference>
<feature type="region of interest" description="Disordered" evidence="2">
    <location>
        <begin position="147"/>
        <end position="194"/>
    </location>
</feature>
<dbReference type="Pfam" id="PF01520">
    <property type="entry name" value="Amidase_3"/>
    <property type="match status" value="1"/>
</dbReference>
<dbReference type="InterPro" id="IPR002508">
    <property type="entry name" value="MurNAc-LAA_cat"/>
</dbReference>
<dbReference type="KEGG" id="cheb:HH215_04275"/>
<dbReference type="SUPFAM" id="SSF53187">
    <property type="entry name" value="Zn-dependent exopeptidases"/>
    <property type="match status" value="1"/>
</dbReference>
<dbReference type="Proteomes" id="UP000502248">
    <property type="component" value="Chromosome"/>
</dbReference>
<feature type="domain" description="MurNAc-LAA" evidence="4">
    <location>
        <begin position="382"/>
        <end position="489"/>
    </location>
</feature>
<dbReference type="SMART" id="SM00646">
    <property type="entry name" value="Ami_3"/>
    <property type="match status" value="1"/>
</dbReference>
<feature type="chain" id="PRO_5031002178" evidence="3">
    <location>
        <begin position="25"/>
        <end position="495"/>
    </location>
</feature>
<keyword evidence="1" id="KW-0378">Hydrolase</keyword>